<organism evidence="6 7">
    <name type="scientific">Cupriavidus lacunae</name>
    <dbReference type="NCBI Taxonomy" id="2666307"/>
    <lineage>
        <taxon>Bacteria</taxon>
        <taxon>Pseudomonadati</taxon>
        <taxon>Pseudomonadota</taxon>
        <taxon>Betaproteobacteria</taxon>
        <taxon>Burkholderiales</taxon>
        <taxon>Burkholderiaceae</taxon>
        <taxon>Cupriavidus</taxon>
    </lineage>
</organism>
<dbReference type="InterPro" id="IPR009057">
    <property type="entry name" value="Homeodomain-like_sf"/>
</dbReference>
<evidence type="ECO:0000259" key="5">
    <source>
        <dbReference type="PROSITE" id="PS50977"/>
    </source>
</evidence>
<dbReference type="InterPro" id="IPR050109">
    <property type="entry name" value="HTH-type_TetR-like_transc_reg"/>
</dbReference>
<dbReference type="GO" id="GO:0000976">
    <property type="term" value="F:transcription cis-regulatory region binding"/>
    <property type="evidence" value="ECO:0007669"/>
    <property type="project" value="TreeGrafter"/>
</dbReference>
<dbReference type="Gene3D" id="1.10.357.10">
    <property type="entry name" value="Tetracycline Repressor, domain 2"/>
    <property type="match status" value="1"/>
</dbReference>
<protein>
    <submittedName>
        <fullName evidence="6">TetR family transcriptional regulator</fullName>
    </submittedName>
</protein>
<evidence type="ECO:0000256" key="4">
    <source>
        <dbReference type="PROSITE-ProRule" id="PRU00335"/>
    </source>
</evidence>
<feature type="DNA-binding region" description="H-T-H motif" evidence="4">
    <location>
        <begin position="31"/>
        <end position="50"/>
    </location>
</feature>
<sequence>MATDRTFPDARTRLVEAAIRLLAANGPSEVKARSVSSEAGLSTMGVYTYFGGVPELLQAVADEGFGRQAAIFARVAITDDPMTDLCAMALACRDFARCNPHLYDLMFGLSIHGRYSPSRGTPASESKERSAAFTASYSYLLRECARLVDTNCVRKIDPDLIAAQLWSTLHGFIMLELGGYFVAFADPASEVLVPMCVNLIVGLDADRKSAESSAAAAIAGWASSLGARSVAPRSRKARARSAS</sequence>
<dbReference type="InterPro" id="IPR025996">
    <property type="entry name" value="MT1864/Rv1816-like_C"/>
</dbReference>
<dbReference type="GO" id="GO:0003700">
    <property type="term" value="F:DNA-binding transcription factor activity"/>
    <property type="evidence" value="ECO:0007669"/>
    <property type="project" value="TreeGrafter"/>
</dbReference>
<dbReference type="AlphaFoldDB" id="A0A370NWT9"/>
<dbReference type="InterPro" id="IPR036271">
    <property type="entry name" value="Tet_transcr_reg_TetR-rel_C_sf"/>
</dbReference>
<accession>A0A370NWT9</accession>
<dbReference type="SUPFAM" id="SSF46689">
    <property type="entry name" value="Homeodomain-like"/>
    <property type="match status" value="1"/>
</dbReference>
<dbReference type="Pfam" id="PF13305">
    <property type="entry name" value="TetR_C_33"/>
    <property type="match status" value="1"/>
</dbReference>
<dbReference type="PANTHER" id="PTHR30055:SF209">
    <property type="entry name" value="POSSIBLE TRANSCRIPTIONAL REGULATORY PROTEIN (PROBABLY TETR-FAMILY)"/>
    <property type="match status" value="1"/>
</dbReference>
<feature type="domain" description="HTH tetR-type" evidence="5">
    <location>
        <begin position="8"/>
        <end position="68"/>
    </location>
</feature>
<keyword evidence="7" id="KW-1185">Reference proteome</keyword>
<dbReference type="RefSeq" id="WP_115015398.1">
    <property type="nucleotide sequence ID" value="NZ_QKWJ01000011.1"/>
</dbReference>
<dbReference type="SUPFAM" id="SSF48498">
    <property type="entry name" value="Tetracyclin repressor-like, C-terminal domain"/>
    <property type="match status" value="1"/>
</dbReference>
<evidence type="ECO:0000256" key="2">
    <source>
        <dbReference type="ARBA" id="ARBA00023125"/>
    </source>
</evidence>
<keyword evidence="2 4" id="KW-0238">DNA-binding</keyword>
<dbReference type="PROSITE" id="PS50977">
    <property type="entry name" value="HTH_TETR_2"/>
    <property type="match status" value="1"/>
</dbReference>
<proteinExistence type="predicted"/>
<gene>
    <name evidence="6" type="ORF">DN412_11825</name>
</gene>
<reference evidence="7" key="1">
    <citation type="submission" date="2018-06" db="EMBL/GenBank/DDBJ databases">
        <authorList>
            <person name="Feng T."/>
            <person name="Jeon C.O."/>
        </authorList>
    </citation>
    <scope>NUCLEOTIDE SEQUENCE [LARGE SCALE GENOMIC DNA]</scope>
    <source>
        <strain evidence="7">S23</strain>
    </source>
</reference>
<evidence type="ECO:0000256" key="3">
    <source>
        <dbReference type="ARBA" id="ARBA00023163"/>
    </source>
</evidence>
<dbReference type="PANTHER" id="PTHR30055">
    <property type="entry name" value="HTH-TYPE TRANSCRIPTIONAL REGULATOR RUTR"/>
    <property type="match status" value="1"/>
</dbReference>
<keyword evidence="3" id="KW-0804">Transcription</keyword>
<dbReference type="EMBL" id="QKWJ01000011">
    <property type="protein sequence ID" value="RDK10056.1"/>
    <property type="molecule type" value="Genomic_DNA"/>
</dbReference>
<dbReference type="Pfam" id="PF00440">
    <property type="entry name" value="TetR_N"/>
    <property type="match status" value="1"/>
</dbReference>
<dbReference type="InterPro" id="IPR001647">
    <property type="entry name" value="HTH_TetR"/>
</dbReference>
<dbReference type="Proteomes" id="UP000255165">
    <property type="component" value="Unassembled WGS sequence"/>
</dbReference>
<evidence type="ECO:0000256" key="1">
    <source>
        <dbReference type="ARBA" id="ARBA00023015"/>
    </source>
</evidence>
<name>A0A370NWT9_9BURK</name>
<comment type="caution">
    <text evidence="6">The sequence shown here is derived from an EMBL/GenBank/DDBJ whole genome shotgun (WGS) entry which is preliminary data.</text>
</comment>
<evidence type="ECO:0000313" key="6">
    <source>
        <dbReference type="EMBL" id="RDK10056.1"/>
    </source>
</evidence>
<keyword evidence="1" id="KW-0805">Transcription regulation</keyword>
<evidence type="ECO:0000313" key="7">
    <source>
        <dbReference type="Proteomes" id="UP000255165"/>
    </source>
</evidence>